<dbReference type="GO" id="GO:0022857">
    <property type="term" value="F:transmembrane transporter activity"/>
    <property type="evidence" value="ECO:0007669"/>
    <property type="project" value="InterPro"/>
</dbReference>
<keyword evidence="4 5" id="KW-0472">Membrane</keyword>
<dbReference type="InterPro" id="IPR000109">
    <property type="entry name" value="POT_fam"/>
</dbReference>
<dbReference type="Gramene" id="CDO98968">
    <property type="protein sequence ID" value="CDO98968"/>
    <property type="gene ID" value="GSCOC_T00025957001"/>
</dbReference>
<name>A0A068TUE2_COFCA</name>
<dbReference type="InterPro" id="IPR036853">
    <property type="entry name" value="Ribosomal_uL14_sf"/>
</dbReference>
<feature type="transmembrane region" description="Helical" evidence="5">
    <location>
        <begin position="50"/>
        <end position="72"/>
    </location>
</feature>
<organism evidence="6 7">
    <name type="scientific">Coffea canephora</name>
    <name type="common">Robusta coffee</name>
    <dbReference type="NCBI Taxonomy" id="49390"/>
    <lineage>
        <taxon>Eukaryota</taxon>
        <taxon>Viridiplantae</taxon>
        <taxon>Streptophyta</taxon>
        <taxon>Embryophyta</taxon>
        <taxon>Tracheophyta</taxon>
        <taxon>Spermatophyta</taxon>
        <taxon>Magnoliopsida</taxon>
        <taxon>eudicotyledons</taxon>
        <taxon>Gunneridae</taxon>
        <taxon>Pentapetalae</taxon>
        <taxon>asterids</taxon>
        <taxon>lamiids</taxon>
        <taxon>Gentianales</taxon>
        <taxon>Rubiaceae</taxon>
        <taxon>Ixoroideae</taxon>
        <taxon>Gardenieae complex</taxon>
        <taxon>Bertiereae - Coffeeae clade</taxon>
        <taxon>Coffeeae</taxon>
        <taxon>Coffea</taxon>
    </lineage>
</organism>
<dbReference type="PANTHER" id="PTHR11654">
    <property type="entry name" value="OLIGOPEPTIDE TRANSPORTER-RELATED"/>
    <property type="match status" value="1"/>
</dbReference>
<protein>
    <submittedName>
        <fullName evidence="6">Uncharacterized protein</fullName>
    </submittedName>
</protein>
<dbReference type="Pfam" id="PF00854">
    <property type="entry name" value="PTR2"/>
    <property type="match status" value="1"/>
</dbReference>
<evidence type="ECO:0000256" key="5">
    <source>
        <dbReference type="SAM" id="Phobius"/>
    </source>
</evidence>
<evidence type="ECO:0000313" key="7">
    <source>
        <dbReference type="Proteomes" id="UP000295252"/>
    </source>
</evidence>
<evidence type="ECO:0000256" key="2">
    <source>
        <dbReference type="ARBA" id="ARBA00022692"/>
    </source>
</evidence>
<gene>
    <name evidence="6" type="ORF">GSCOC_T00025957001</name>
</gene>
<keyword evidence="2 5" id="KW-0812">Transmembrane</keyword>
<dbReference type="Gene3D" id="2.40.150.20">
    <property type="entry name" value="Ribosomal protein L14"/>
    <property type="match status" value="1"/>
</dbReference>
<dbReference type="PhylomeDB" id="A0A068TUE2"/>
<dbReference type="Proteomes" id="UP000295252">
    <property type="component" value="Chromosome V"/>
</dbReference>
<dbReference type="STRING" id="49390.A0A068TUE2"/>
<accession>A0A068TUE2</accession>
<comment type="subcellular location">
    <subcellularLocation>
        <location evidence="1">Membrane</location>
        <topology evidence="1">Multi-pass membrane protein</topology>
    </subcellularLocation>
</comment>
<dbReference type="AlphaFoldDB" id="A0A068TUE2"/>
<keyword evidence="7" id="KW-1185">Reference proteome</keyword>
<dbReference type="GO" id="GO:0006412">
    <property type="term" value="P:translation"/>
    <property type="evidence" value="ECO:0007669"/>
    <property type="project" value="InterPro"/>
</dbReference>
<dbReference type="EMBL" id="HG739087">
    <property type="protein sequence ID" value="CDO98968.1"/>
    <property type="molecule type" value="Genomic_DNA"/>
</dbReference>
<dbReference type="GO" id="GO:0016020">
    <property type="term" value="C:membrane"/>
    <property type="evidence" value="ECO:0007669"/>
    <property type="project" value="UniProtKB-SubCell"/>
</dbReference>
<evidence type="ECO:0000256" key="1">
    <source>
        <dbReference type="ARBA" id="ARBA00004141"/>
    </source>
</evidence>
<dbReference type="GO" id="GO:0003735">
    <property type="term" value="F:structural constituent of ribosome"/>
    <property type="evidence" value="ECO:0007669"/>
    <property type="project" value="InterPro"/>
</dbReference>
<keyword evidence="3 5" id="KW-1133">Transmembrane helix</keyword>
<dbReference type="SUPFAM" id="SSF50193">
    <property type="entry name" value="Ribosomal protein L14"/>
    <property type="match status" value="1"/>
</dbReference>
<proteinExistence type="predicted"/>
<sequence>MGSFLGNKFRMSLGLPNLYIISVKGIKGRLNRLPSAIRRFLVYVQVKKGWSWGFAVPTVAMFCSIVILVVGFSKYRYQKPMGSAFTRFVQVIARFSEGDQGFAITGPIGKECADLWPRIASAATKYTKYFLQVISLLCQKKILRSLSKSRGRSFLRVLIARPRLTKKSSL</sequence>
<evidence type="ECO:0000313" key="6">
    <source>
        <dbReference type="EMBL" id="CDO98968.1"/>
    </source>
</evidence>
<reference evidence="7" key="1">
    <citation type="journal article" date="2014" name="Science">
        <title>The coffee genome provides insight into the convergent evolution of caffeine biosynthesis.</title>
        <authorList>
            <person name="Denoeud F."/>
            <person name="Carretero-Paulet L."/>
            <person name="Dereeper A."/>
            <person name="Droc G."/>
            <person name="Guyot R."/>
            <person name="Pietrella M."/>
            <person name="Zheng C."/>
            <person name="Alberti A."/>
            <person name="Anthony F."/>
            <person name="Aprea G."/>
            <person name="Aury J.M."/>
            <person name="Bento P."/>
            <person name="Bernard M."/>
            <person name="Bocs S."/>
            <person name="Campa C."/>
            <person name="Cenci A."/>
            <person name="Combes M.C."/>
            <person name="Crouzillat D."/>
            <person name="Da Silva C."/>
            <person name="Daddiego L."/>
            <person name="De Bellis F."/>
            <person name="Dussert S."/>
            <person name="Garsmeur O."/>
            <person name="Gayraud T."/>
            <person name="Guignon V."/>
            <person name="Jahn K."/>
            <person name="Jamilloux V."/>
            <person name="Joet T."/>
            <person name="Labadie K."/>
            <person name="Lan T."/>
            <person name="Leclercq J."/>
            <person name="Lepelley M."/>
            <person name="Leroy T."/>
            <person name="Li L.T."/>
            <person name="Librado P."/>
            <person name="Lopez L."/>
            <person name="Munoz A."/>
            <person name="Noel B."/>
            <person name="Pallavicini A."/>
            <person name="Perrotta G."/>
            <person name="Poncet V."/>
            <person name="Pot D."/>
            <person name="Priyono X."/>
            <person name="Rigoreau M."/>
            <person name="Rouard M."/>
            <person name="Rozas J."/>
            <person name="Tranchant-Dubreuil C."/>
            <person name="VanBuren R."/>
            <person name="Zhang Q."/>
            <person name="Andrade A.C."/>
            <person name="Argout X."/>
            <person name="Bertrand B."/>
            <person name="de Kochko A."/>
            <person name="Graziosi G."/>
            <person name="Henry R.J."/>
            <person name="Jayarama X."/>
            <person name="Ming R."/>
            <person name="Nagai C."/>
            <person name="Rounsley S."/>
            <person name="Sankoff D."/>
            <person name="Giuliano G."/>
            <person name="Albert V.A."/>
            <person name="Wincker P."/>
            <person name="Lashermes P."/>
        </authorList>
    </citation>
    <scope>NUCLEOTIDE SEQUENCE [LARGE SCALE GENOMIC DNA]</scope>
    <source>
        <strain evidence="7">cv. DH200-94</strain>
    </source>
</reference>
<evidence type="ECO:0000256" key="4">
    <source>
        <dbReference type="ARBA" id="ARBA00023136"/>
    </source>
</evidence>
<dbReference type="GO" id="GO:0005840">
    <property type="term" value="C:ribosome"/>
    <property type="evidence" value="ECO:0007669"/>
    <property type="project" value="InterPro"/>
</dbReference>
<evidence type="ECO:0000256" key="3">
    <source>
        <dbReference type="ARBA" id="ARBA00022989"/>
    </source>
</evidence>
<dbReference type="InParanoid" id="A0A068TUE2"/>